<dbReference type="Pfam" id="PF03358">
    <property type="entry name" value="FMN_red"/>
    <property type="match status" value="1"/>
</dbReference>
<dbReference type="OrthoDB" id="9812295at2"/>
<organism evidence="3 4">
    <name type="scientific">Tistrella mobilis</name>
    <dbReference type="NCBI Taxonomy" id="171437"/>
    <lineage>
        <taxon>Bacteria</taxon>
        <taxon>Pseudomonadati</taxon>
        <taxon>Pseudomonadota</taxon>
        <taxon>Alphaproteobacteria</taxon>
        <taxon>Geminicoccales</taxon>
        <taxon>Geminicoccaceae</taxon>
        <taxon>Tistrella</taxon>
    </lineage>
</organism>
<feature type="domain" description="NADPH-dependent FMN reductase-like" evidence="1">
    <location>
        <begin position="6"/>
        <end position="156"/>
    </location>
</feature>
<name>A0A162LE48_9PROT</name>
<reference evidence="2 5" key="2">
    <citation type="journal article" date="2018" name="Nat. Biotechnol.">
        <title>A standardized bacterial taxonomy based on genome phylogeny substantially revises the tree of life.</title>
        <authorList>
            <person name="Parks D.H."/>
            <person name="Chuvochina M."/>
            <person name="Waite D.W."/>
            <person name="Rinke C."/>
            <person name="Skarshewski A."/>
            <person name="Chaumeil P.A."/>
            <person name="Hugenholtz P."/>
        </authorList>
    </citation>
    <scope>NUCLEOTIDE SEQUENCE [LARGE SCALE GENOMIC DNA]</scope>
    <source>
        <strain evidence="2">UBA8739</strain>
    </source>
</reference>
<evidence type="ECO:0000259" key="1">
    <source>
        <dbReference type="Pfam" id="PF03358"/>
    </source>
</evidence>
<dbReference type="GO" id="GO:0016491">
    <property type="term" value="F:oxidoreductase activity"/>
    <property type="evidence" value="ECO:0007669"/>
    <property type="project" value="InterPro"/>
</dbReference>
<dbReference type="Proteomes" id="UP000075787">
    <property type="component" value="Unassembled WGS sequence"/>
</dbReference>
<evidence type="ECO:0000313" key="4">
    <source>
        <dbReference type="Proteomes" id="UP000075787"/>
    </source>
</evidence>
<dbReference type="AlphaFoldDB" id="A0A162LE48"/>
<sequence>MTAAPHLLALCGSMKPAPGDQRPSACRSILRAATGLVSSVFPHIEMMDIREAALPPFQGLAPGDHPDPRVMDCHARIRAASGLILSVPAYWGGVGGAFKSFVETVSGPAYDTGAASPFAGLPAVGLIVGADRASAEAAAAQLPVILGALGAGLASPLVVVDDPAAPGAAAAAVQRLVGAVAGLARDLVATDEVRG</sequence>
<protein>
    <recommendedName>
        <fullName evidence="1">NADPH-dependent FMN reductase-like domain-containing protein</fullName>
    </recommendedName>
</protein>
<gene>
    <name evidence="3" type="ORF">AUP44_25020</name>
    <name evidence="2" type="ORF">DCK97_27680</name>
</gene>
<dbReference type="GeneID" id="97244239"/>
<accession>A0A162LE48</accession>
<dbReference type="Gene3D" id="3.40.50.360">
    <property type="match status" value="1"/>
</dbReference>
<evidence type="ECO:0000313" key="2">
    <source>
        <dbReference type="EMBL" id="HAE51200.1"/>
    </source>
</evidence>
<dbReference type="EMBL" id="LPZR01000086">
    <property type="protein sequence ID" value="KYO54540.1"/>
    <property type="molecule type" value="Genomic_DNA"/>
</dbReference>
<reference evidence="3 4" key="1">
    <citation type="submission" date="2015-12" db="EMBL/GenBank/DDBJ databases">
        <title>Genome sequence of Tistrella mobilis MCCC 1A02139.</title>
        <authorList>
            <person name="Lu L."/>
            <person name="Lai Q."/>
            <person name="Shao Z."/>
            <person name="Qian P."/>
        </authorList>
    </citation>
    <scope>NUCLEOTIDE SEQUENCE [LARGE SCALE GENOMIC DNA]</scope>
    <source>
        <strain evidence="3 4">MCCC 1A02139</strain>
    </source>
</reference>
<dbReference type="EMBL" id="DMAI01000456">
    <property type="protein sequence ID" value="HAE51200.1"/>
    <property type="molecule type" value="Genomic_DNA"/>
</dbReference>
<dbReference type="InterPro" id="IPR029039">
    <property type="entry name" value="Flavoprotein-like_sf"/>
</dbReference>
<comment type="caution">
    <text evidence="3">The sequence shown here is derived from an EMBL/GenBank/DDBJ whole genome shotgun (WGS) entry which is preliminary data.</text>
</comment>
<evidence type="ECO:0000313" key="3">
    <source>
        <dbReference type="EMBL" id="KYO54540.1"/>
    </source>
</evidence>
<evidence type="ECO:0000313" key="5">
    <source>
        <dbReference type="Proteomes" id="UP000257706"/>
    </source>
</evidence>
<dbReference type="RefSeq" id="WP_062762964.1">
    <property type="nucleotide sequence ID" value="NZ_CP121027.1"/>
</dbReference>
<dbReference type="SUPFAM" id="SSF52218">
    <property type="entry name" value="Flavoproteins"/>
    <property type="match status" value="1"/>
</dbReference>
<dbReference type="InterPro" id="IPR005025">
    <property type="entry name" value="FMN_Rdtase-like_dom"/>
</dbReference>
<dbReference type="Proteomes" id="UP000257706">
    <property type="component" value="Unassembled WGS sequence"/>
</dbReference>
<proteinExistence type="predicted"/>